<proteinExistence type="predicted"/>
<dbReference type="OrthoDB" id="4920728at2"/>
<dbReference type="EMBL" id="FMYH01000001">
    <property type="protein sequence ID" value="SDB85587.1"/>
    <property type="molecule type" value="Genomic_DNA"/>
</dbReference>
<evidence type="ECO:0000313" key="1">
    <source>
        <dbReference type="EMBL" id="SDB85587.1"/>
    </source>
</evidence>
<protein>
    <submittedName>
        <fullName evidence="1">Uncharacterized protein</fullName>
    </submittedName>
</protein>
<keyword evidence="2" id="KW-1185">Reference proteome</keyword>
<sequence length="294" mass="31901">MAAVASTFPYLTIPNEAVIFERWVVSCGSALPSVDPEALPDWSYHQVLNIGATVTIPYDQVRLHLRLANDAQLGATIAWQCLATQSRGASIPVPIMADTTATRLTLDGAPLGGILTLSLHLVLLNPGSGPIDPLSPTLPGAILWTTKHSILLEGDAARFPTAKADFSALDNGFPNAHWWLELHIDEDALDAPSDSAMRLWLNENSVIAKSILDDDSAGGALVKIMTSDVYRQLIRAAFDIDTFSMEIDYGIGSIGHTLQMLLHMLDYSDINLARSAHREDPTRLDARLQSVVNK</sequence>
<gene>
    <name evidence="1" type="ORF">SAMN05216410_0480</name>
</gene>
<organism evidence="1 2">
    <name type="scientific">Sanguibacter gelidistatuariae</name>
    <dbReference type="NCBI Taxonomy" id="1814289"/>
    <lineage>
        <taxon>Bacteria</taxon>
        <taxon>Bacillati</taxon>
        <taxon>Actinomycetota</taxon>
        <taxon>Actinomycetes</taxon>
        <taxon>Micrococcales</taxon>
        <taxon>Sanguibacteraceae</taxon>
        <taxon>Sanguibacter</taxon>
    </lineage>
</organism>
<accession>A0A1G6GUA4</accession>
<dbReference type="RefSeq" id="WP_139185661.1">
    <property type="nucleotide sequence ID" value="NZ_FMYH01000001.1"/>
</dbReference>
<evidence type="ECO:0000313" key="2">
    <source>
        <dbReference type="Proteomes" id="UP000199039"/>
    </source>
</evidence>
<dbReference type="AlphaFoldDB" id="A0A1G6GUA4"/>
<reference evidence="1 2" key="1">
    <citation type="submission" date="2016-09" db="EMBL/GenBank/DDBJ databases">
        <authorList>
            <person name="Capua I."/>
            <person name="De Benedictis P."/>
            <person name="Joannis T."/>
            <person name="Lombin L.H."/>
            <person name="Cattoli G."/>
        </authorList>
    </citation>
    <scope>NUCLEOTIDE SEQUENCE [LARGE SCALE GENOMIC DNA]</scope>
    <source>
        <strain evidence="1 2">ISLP-3</strain>
    </source>
</reference>
<dbReference type="STRING" id="1814289.SAMN05216410_0480"/>
<name>A0A1G6GUA4_9MICO</name>
<dbReference type="Proteomes" id="UP000199039">
    <property type="component" value="Unassembled WGS sequence"/>
</dbReference>